<feature type="transmembrane region" description="Helical" evidence="1">
    <location>
        <begin position="24"/>
        <end position="44"/>
    </location>
</feature>
<evidence type="ECO:0000313" key="2">
    <source>
        <dbReference type="EMBL" id="EXL05452.1"/>
    </source>
</evidence>
<gene>
    <name evidence="2" type="ORF">BG36_07440</name>
</gene>
<dbReference type="EMBL" id="JENY01000019">
    <property type="protein sequence ID" value="EXL05452.1"/>
    <property type="molecule type" value="Genomic_DNA"/>
</dbReference>
<accession>A0A011TN40</accession>
<sequence length="87" mass="9195">MVSAQGSQPFTAATTAMRSTCTSWALPASGAFFFVAACCCMSFGRPAVLSGFWHRVLQDRFAVSVALVGAQVNAGRHKRLWASAPPS</sequence>
<comment type="caution">
    <text evidence="2">The sequence shown here is derived from an EMBL/GenBank/DDBJ whole genome shotgun (WGS) entry which is preliminary data.</text>
</comment>
<proteinExistence type="predicted"/>
<organism evidence="2 3">
    <name type="scientific">Aquamicrobium defluvii</name>
    <dbReference type="NCBI Taxonomy" id="69279"/>
    <lineage>
        <taxon>Bacteria</taxon>
        <taxon>Pseudomonadati</taxon>
        <taxon>Pseudomonadota</taxon>
        <taxon>Alphaproteobacteria</taxon>
        <taxon>Hyphomicrobiales</taxon>
        <taxon>Phyllobacteriaceae</taxon>
        <taxon>Aquamicrobium</taxon>
    </lineage>
</organism>
<reference evidence="2 3" key="1">
    <citation type="submission" date="2014-02" db="EMBL/GenBank/DDBJ databases">
        <title>Aquamicrobium defluvii Genome sequencing.</title>
        <authorList>
            <person name="Wang X."/>
        </authorList>
    </citation>
    <scope>NUCLEOTIDE SEQUENCE [LARGE SCALE GENOMIC DNA]</scope>
    <source>
        <strain evidence="2 3">W13Z1</strain>
    </source>
</reference>
<dbReference type="HOGENOM" id="CLU_2476600_0_0_5"/>
<keyword evidence="1" id="KW-1133">Transmembrane helix</keyword>
<dbReference type="STRING" id="69279.BG36_07440"/>
<evidence type="ECO:0000256" key="1">
    <source>
        <dbReference type="SAM" id="Phobius"/>
    </source>
</evidence>
<evidence type="ECO:0000313" key="3">
    <source>
        <dbReference type="Proteomes" id="UP000019849"/>
    </source>
</evidence>
<keyword evidence="1" id="KW-0812">Transmembrane</keyword>
<name>A0A011TN40_9HYPH</name>
<keyword evidence="1" id="KW-0472">Membrane</keyword>
<dbReference type="Proteomes" id="UP000019849">
    <property type="component" value="Unassembled WGS sequence"/>
</dbReference>
<protein>
    <submittedName>
        <fullName evidence="2">Uncharacterized protein</fullName>
    </submittedName>
</protein>
<dbReference type="AlphaFoldDB" id="A0A011TN40"/>